<dbReference type="RefSeq" id="WP_020214849.1">
    <property type="nucleotide sequence ID" value="NZ_JRLX01000016.1"/>
</dbReference>
<gene>
    <name evidence="1" type="ORF">Q765_14250</name>
</gene>
<dbReference type="EMBL" id="JRLX01000016">
    <property type="protein sequence ID" value="KGO85784.1"/>
    <property type="molecule type" value="Genomic_DNA"/>
</dbReference>
<dbReference type="AlphaFoldDB" id="A0A0A2M0K1"/>
<sequence length="186" mass="22199">MENFAINLVYRDVIQSWRFEDLALCRGVLDHEYLDVQEYFFLPGGMELICNDHFIFFQSFDYYDVLDCVRFLLDTLSVAGIYKGDIAHENLNEARLKNTSKDLLIFLNLENGSIKLSYKNNSEFVSRNNFYFDEITIQTQLWINACKVALDEYFKVTKRIIDGFENKDKESILRKYLREWEQFSLR</sequence>
<dbReference type="Proteomes" id="UP000030152">
    <property type="component" value="Unassembled WGS sequence"/>
</dbReference>
<keyword evidence="2" id="KW-1185">Reference proteome</keyword>
<organism evidence="1 2">
    <name type="scientific">Flavobacterium rivuli WB 3.3-2 = DSM 21788</name>
    <dbReference type="NCBI Taxonomy" id="1121895"/>
    <lineage>
        <taxon>Bacteria</taxon>
        <taxon>Pseudomonadati</taxon>
        <taxon>Bacteroidota</taxon>
        <taxon>Flavobacteriia</taxon>
        <taxon>Flavobacteriales</taxon>
        <taxon>Flavobacteriaceae</taxon>
        <taxon>Flavobacterium</taxon>
    </lineage>
</organism>
<comment type="caution">
    <text evidence="1">The sequence shown here is derived from an EMBL/GenBank/DDBJ whole genome shotgun (WGS) entry which is preliminary data.</text>
</comment>
<proteinExistence type="predicted"/>
<accession>A0A0A2M0K1</accession>
<evidence type="ECO:0000313" key="2">
    <source>
        <dbReference type="Proteomes" id="UP000030152"/>
    </source>
</evidence>
<reference evidence="1 2" key="1">
    <citation type="submission" date="2013-09" db="EMBL/GenBank/DDBJ databases">
        <authorList>
            <person name="Zeng Z."/>
            <person name="Chen C."/>
        </authorList>
    </citation>
    <scope>NUCLEOTIDE SEQUENCE [LARGE SCALE GENOMIC DNA]</scope>
    <source>
        <strain evidence="1 2">WB 3.3-2</strain>
    </source>
</reference>
<dbReference type="STRING" id="1121895.GCA_000378485_03674"/>
<protein>
    <submittedName>
        <fullName evidence="1">Uncharacterized protein</fullName>
    </submittedName>
</protein>
<evidence type="ECO:0000313" key="1">
    <source>
        <dbReference type="EMBL" id="KGO85784.1"/>
    </source>
</evidence>
<name>A0A0A2M0K1_9FLAO</name>